<evidence type="ECO:0000259" key="1">
    <source>
        <dbReference type="Pfam" id="PF13276"/>
    </source>
</evidence>
<evidence type="ECO:0000313" key="2">
    <source>
        <dbReference type="EMBL" id="SEO39088.1"/>
    </source>
</evidence>
<sequence length="165" mass="18480">MSIARSGFYANLGPKSGDTAIIAEIRAITDEFECYGYRRVGAELRHRGIVVNSKKVRRLMKENDLNPRRRRRFVRTTDSDHGELIFPFIAKGFEVHGPDQLWVADLTYIAIQEGFAYNAPILDAWSRRVVGPDCAPFPDARLPERLAGNSDDAPGAIALRVVLPL</sequence>
<dbReference type="EMBL" id="FODE01000088">
    <property type="protein sequence ID" value="SEO39088.1"/>
    <property type="molecule type" value="Genomic_DNA"/>
</dbReference>
<dbReference type="STRING" id="34002.SAMN04489859_10883"/>
<feature type="domain" description="HTH-like" evidence="1">
    <location>
        <begin position="20"/>
        <end position="73"/>
    </location>
</feature>
<accession>A0A1H8PBT4</accession>
<dbReference type="RefSeq" id="WP_090617987.1">
    <property type="nucleotide sequence ID" value="NZ_CP067127.1"/>
</dbReference>
<organism evidence="2 3">
    <name type="scientific">Paracoccus alcaliphilus</name>
    <dbReference type="NCBI Taxonomy" id="34002"/>
    <lineage>
        <taxon>Bacteria</taxon>
        <taxon>Pseudomonadati</taxon>
        <taxon>Pseudomonadota</taxon>
        <taxon>Alphaproteobacteria</taxon>
        <taxon>Rhodobacterales</taxon>
        <taxon>Paracoccaceae</taxon>
        <taxon>Paracoccus</taxon>
    </lineage>
</organism>
<proteinExistence type="predicted"/>
<reference evidence="2 3" key="1">
    <citation type="submission" date="2016-10" db="EMBL/GenBank/DDBJ databases">
        <authorList>
            <person name="de Groot N.N."/>
        </authorList>
    </citation>
    <scope>NUCLEOTIDE SEQUENCE [LARGE SCALE GENOMIC DNA]</scope>
    <source>
        <strain evidence="2 3">DSM 8512</strain>
    </source>
</reference>
<protein>
    <submittedName>
        <fullName evidence="2">HTH-like domain-containing protein</fullName>
    </submittedName>
</protein>
<dbReference type="InterPro" id="IPR012337">
    <property type="entry name" value="RNaseH-like_sf"/>
</dbReference>
<dbReference type="PANTHER" id="PTHR46889">
    <property type="entry name" value="TRANSPOSASE INSF FOR INSERTION SEQUENCE IS3B-RELATED"/>
    <property type="match status" value="1"/>
</dbReference>
<dbReference type="OrthoDB" id="9814072at2"/>
<dbReference type="InterPro" id="IPR025948">
    <property type="entry name" value="HTH-like_dom"/>
</dbReference>
<dbReference type="AlphaFoldDB" id="A0A1H8PBT4"/>
<dbReference type="Proteomes" id="UP000199054">
    <property type="component" value="Unassembled WGS sequence"/>
</dbReference>
<dbReference type="SUPFAM" id="SSF53098">
    <property type="entry name" value="Ribonuclease H-like"/>
    <property type="match status" value="1"/>
</dbReference>
<keyword evidence="3" id="KW-1185">Reference proteome</keyword>
<dbReference type="Pfam" id="PF13276">
    <property type="entry name" value="HTH_21"/>
    <property type="match status" value="1"/>
</dbReference>
<dbReference type="PANTHER" id="PTHR46889:SF7">
    <property type="entry name" value="TRANSPOSASE FOR INSERTION SEQUENCE ELEMENT IS904"/>
    <property type="match status" value="1"/>
</dbReference>
<name>A0A1H8PBT4_9RHOB</name>
<dbReference type="InterPro" id="IPR050900">
    <property type="entry name" value="Transposase_IS3/IS150/IS904"/>
</dbReference>
<gene>
    <name evidence="2" type="ORF">SAMN04489859_10883</name>
</gene>
<evidence type="ECO:0000313" key="3">
    <source>
        <dbReference type="Proteomes" id="UP000199054"/>
    </source>
</evidence>